<protein>
    <recommendedName>
        <fullName evidence="9">Peptidase S8/S53 domain-containing protein</fullName>
    </recommendedName>
</protein>
<evidence type="ECO:0000256" key="1">
    <source>
        <dbReference type="ARBA" id="ARBA00022670"/>
    </source>
</evidence>
<dbReference type="CDD" id="cd00306">
    <property type="entry name" value="Peptidases_S8_S53"/>
    <property type="match status" value="1"/>
</dbReference>
<keyword evidence="5 6" id="KW-0040">ANK repeat</keyword>
<evidence type="ECO:0000256" key="4">
    <source>
        <dbReference type="ARBA" id="ARBA00022825"/>
    </source>
</evidence>
<feature type="compositionally biased region" description="Basic and acidic residues" evidence="8">
    <location>
        <begin position="640"/>
        <end position="653"/>
    </location>
</feature>
<dbReference type="Pfam" id="PF13637">
    <property type="entry name" value="Ank_4"/>
    <property type="match status" value="1"/>
</dbReference>
<dbReference type="InterPro" id="IPR036852">
    <property type="entry name" value="Peptidase_S8/S53_dom_sf"/>
</dbReference>
<reference evidence="10 11" key="1">
    <citation type="submission" date="2019-10" db="EMBL/GenBank/DDBJ databases">
        <authorList>
            <person name="Palmer J.M."/>
        </authorList>
    </citation>
    <scope>NUCLEOTIDE SEQUENCE [LARGE SCALE GENOMIC DNA]</scope>
    <source>
        <strain evidence="10 11">TWF694</strain>
    </source>
</reference>
<gene>
    <name evidence="10" type="ORF">TWF694_001833</name>
</gene>
<feature type="repeat" description="ANK" evidence="6">
    <location>
        <begin position="253"/>
        <end position="286"/>
    </location>
</feature>
<dbReference type="InterPro" id="IPR000209">
    <property type="entry name" value="Peptidase_S8/S53_dom"/>
</dbReference>
<dbReference type="SUPFAM" id="SSF48403">
    <property type="entry name" value="Ankyrin repeat"/>
    <property type="match status" value="1"/>
</dbReference>
<dbReference type="Pfam" id="PF12796">
    <property type="entry name" value="Ank_2"/>
    <property type="match status" value="1"/>
</dbReference>
<dbReference type="EMBL" id="JAVHJO010000010">
    <property type="protein sequence ID" value="KAK6535372.1"/>
    <property type="molecule type" value="Genomic_DNA"/>
</dbReference>
<dbReference type="Gene3D" id="1.25.40.20">
    <property type="entry name" value="Ankyrin repeat-containing domain"/>
    <property type="match status" value="1"/>
</dbReference>
<dbReference type="GO" id="GO:0004252">
    <property type="term" value="F:serine-type endopeptidase activity"/>
    <property type="evidence" value="ECO:0007669"/>
    <property type="project" value="UniProtKB-UniRule"/>
</dbReference>
<dbReference type="PROSITE" id="PS50088">
    <property type="entry name" value="ANK_REPEAT"/>
    <property type="match status" value="5"/>
</dbReference>
<feature type="active site" description="Charge relay system" evidence="7">
    <location>
        <position position="814"/>
    </location>
</feature>
<feature type="repeat" description="ANK" evidence="6">
    <location>
        <begin position="40"/>
        <end position="72"/>
    </location>
</feature>
<evidence type="ECO:0000259" key="9">
    <source>
        <dbReference type="Pfam" id="PF00082"/>
    </source>
</evidence>
<evidence type="ECO:0000256" key="7">
    <source>
        <dbReference type="PROSITE-ProRule" id="PRU01240"/>
    </source>
</evidence>
<feature type="active site" description="Charge relay system" evidence="7">
    <location>
        <position position="780"/>
    </location>
</feature>
<organism evidence="10 11">
    <name type="scientific">Orbilia ellipsospora</name>
    <dbReference type="NCBI Taxonomy" id="2528407"/>
    <lineage>
        <taxon>Eukaryota</taxon>
        <taxon>Fungi</taxon>
        <taxon>Dikarya</taxon>
        <taxon>Ascomycota</taxon>
        <taxon>Pezizomycotina</taxon>
        <taxon>Orbiliomycetes</taxon>
        <taxon>Orbiliales</taxon>
        <taxon>Orbiliaceae</taxon>
        <taxon>Orbilia</taxon>
    </lineage>
</organism>
<dbReference type="InterPro" id="IPR036770">
    <property type="entry name" value="Ankyrin_rpt-contain_sf"/>
</dbReference>
<feature type="compositionally biased region" description="Basic and acidic residues" evidence="8">
    <location>
        <begin position="621"/>
        <end position="632"/>
    </location>
</feature>
<dbReference type="InterPro" id="IPR002110">
    <property type="entry name" value="Ankyrin_rpt"/>
</dbReference>
<evidence type="ECO:0000313" key="11">
    <source>
        <dbReference type="Proteomes" id="UP001365542"/>
    </source>
</evidence>
<comment type="similarity">
    <text evidence="7">Belongs to the peptidase S8 family.</text>
</comment>
<dbReference type="Pfam" id="PF00023">
    <property type="entry name" value="Ank"/>
    <property type="match status" value="1"/>
</dbReference>
<feature type="repeat" description="ANK" evidence="6">
    <location>
        <begin position="220"/>
        <end position="252"/>
    </location>
</feature>
<dbReference type="Gene3D" id="3.40.50.200">
    <property type="entry name" value="Peptidase S8/S53 domain"/>
    <property type="match status" value="1"/>
</dbReference>
<evidence type="ECO:0000256" key="6">
    <source>
        <dbReference type="PROSITE-ProRule" id="PRU00023"/>
    </source>
</evidence>
<evidence type="ECO:0000256" key="3">
    <source>
        <dbReference type="ARBA" id="ARBA00022801"/>
    </source>
</evidence>
<dbReference type="AlphaFoldDB" id="A0AAV9X518"/>
<name>A0AAV9X518_9PEZI</name>
<evidence type="ECO:0000313" key="10">
    <source>
        <dbReference type="EMBL" id="KAK6535372.1"/>
    </source>
</evidence>
<dbReference type="SMART" id="SM00248">
    <property type="entry name" value="ANK"/>
    <property type="match status" value="10"/>
</dbReference>
<feature type="repeat" description="ANK" evidence="6">
    <location>
        <begin position="321"/>
        <end position="355"/>
    </location>
</feature>
<keyword evidence="2" id="KW-0677">Repeat</keyword>
<proteinExistence type="inferred from homology"/>
<dbReference type="Proteomes" id="UP001365542">
    <property type="component" value="Unassembled WGS sequence"/>
</dbReference>
<keyword evidence="11" id="KW-1185">Reference proteome</keyword>
<feature type="domain" description="Peptidase S8/S53" evidence="9">
    <location>
        <begin position="772"/>
        <end position="982"/>
    </location>
</feature>
<dbReference type="InterPro" id="IPR015500">
    <property type="entry name" value="Peptidase_S8_subtilisin-rel"/>
</dbReference>
<keyword evidence="1 7" id="KW-0645">Protease</keyword>
<dbReference type="Pfam" id="PF00082">
    <property type="entry name" value="Peptidase_S8"/>
    <property type="match status" value="1"/>
</dbReference>
<dbReference type="PANTHER" id="PTHR24126">
    <property type="entry name" value="ANKYRIN REPEAT, PH AND SEC7 DOMAIN CONTAINING PROTEIN SECG-RELATED"/>
    <property type="match status" value="1"/>
</dbReference>
<feature type="region of interest" description="Disordered" evidence="8">
    <location>
        <begin position="621"/>
        <end position="664"/>
    </location>
</feature>
<dbReference type="GO" id="GO:0006508">
    <property type="term" value="P:proteolysis"/>
    <property type="evidence" value="ECO:0007669"/>
    <property type="project" value="UniProtKB-KW"/>
</dbReference>
<feature type="repeat" description="ANK" evidence="6">
    <location>
        <begin position="287"/>
        <end position="320"/>
    </location>
</feature>
<accession>A0AAV9X518</accession>
<comment type="caution">
    <text evidence="10">The sequence shown here is derived from an EMBL/GenBank/DDBJ whole genome shotgun (WGS) entry which is preliminary data.</text>
</comment>
<feature type="region of interest" description="Disordered" evidence="8">
    <location>
        <begin position="679"/>
        <end position="707"/>
    </location>
</feature>
<evidence type="ECO:0000256" key="5">
    <source>
        <dbReference type="ARBA" id="ARBA00023043"/>
    </source>
</evidence>
<dbReference type="PROSITE" id="PS51892">
    <property type="entry name" value="SUBTILASE"/>
    <property type="match status" value="1"/>
</dbReference>
<evidence type="ECO:0000256" key="2">
    <source>
        <dbReference type="ARBA" id="ARBA00022737"/>
    </source>
</evidence>
<keyword evidence="3 7" id="KW-0378">Hydrolase</keyword>
<feature type="active site" description="Charge relay system" evidence="7">
    <location>
        <position position="967"/>
    </location>
</feature>
<dbReference type="PRINTS" id="PR00723">
    <property type="entry name" value="SUBTILISIN"/>
</dbReference>
<dbReference type="PRINTS" id="PR01415">
    <property type="entry name" value="ANKYRIN"/>
</dbReference>
<dbReference type="SUPFAM" id="SSF52743">
    <property type="entry name" value="Subtilisin-like"/>
    <property type="match status" value="1"/>
</dbReference>
<sequence>MWRLRPTPTQLFDAINTGHVESLEKLLQKYPEAIEWKDASGDTPLIKAARCSYPNIVDLLLKRGASILARGCFSDHPIHAALRSPKDTSLAAITVDILLKNGAFVDDRSEHDGTPLHLASRESHLDQSTEIAQVLIRWDAKFTNIVTRRLLQSASPIQLAAHCNRPELVDYYLGLGKSRIQNFDESTAGLLWIAMKQEYWDVMGIILLHGFDPNELNQQEGTRPLHKAIRSKNLDAVQTLLDYGADPSCKTEDGDTPLLYASYLHENPEYAAMLISRGANPIEADKNGQTPIHYVMNIVQMREVTQMLLERGADVNTRDKSGRTPLYYQLLQPLSRAENVNFLINHGALVNLADNKGETPLHCFLGRSGPYLVNRRRRTESGPLDREVIQLLVNAGAEITVEDHSGKTPLFLAEGEDRLYRQRTEFFESAMLLVPFMLDLSLARSFPTTQGDGMELDPIQNQTPEIERTSFQGPEHPEDEKLVPYTSREARRGERQLKLSQYPIEEEQPVNLSRYPEEEDLSRYLEEEDLSRYPEREHLSRYITEEQQLEYLEEDWPSEEYYLRNEPRRRERPDKPQVRVLESQYLEEQWQKMREAEHRKLEALYLADRKNKRGMYYPAEQEREALEEEQRRKPNYPRGDWPRWEGQSQKEEAQYFAERPTKRNMQHLVELRHEELEEEQRRRLEYPRKEQQQREPPRQELEQKQWKEQRELKRQMEWERRRKSMEIRDTQEAALISQGGTLAENGDSTPQDWLRGVEKLRDVLQGDVSDDNRIKIAVIDSGVHDNHPQTPLIRDYKDFTGTGKPGTRLDKTSHGSTGVDLIAQVAPDADIYIARVFEEKFSKEGTQDFIAEAVRHAHEVWKVDVITLACGFEDWHETMESTIRDASNKGVLVFAAASNEGNIQNILFPAWLYEHAVVFCMFASDSMGKAKNKFNPAPIRHNHNYAFLGENVPVSSHPTKKTQNGTSYATFIGAAVAALILDFTRQEGVNIRNERKLKRFPGMSAIFKIMAEGGKDGDYECVVPWKLMGVPPVSKDKDTLRTIIRDTISVTLDRVRG</sequence>
<keyword evidence="4 7" id="KW-0720">Serine protease</keyword>
<evidence type="ECO:0000256" key="8">
    <source>
        <dbReference type="SAM" id="MobiDB-lite"/>
    </source>
</evidence>
<dbReference type="PROSITE" id="PS50297">
    <property type="entry name" value="ANK_REP_REGION"/>
    <property type="match status" value="3"/>
</dbReference>
<dbReference type="PANTHER" id="PTHR24126:SF14">
    <property type="entry name" value="ANK_REP_REGION DOMAIN-CONTAINING PROTEIN"/>
    <property type="match status" value="1"/>
</dbReference>